<sequence length="68" mass="7954">MRFDYYHAQPPDVKIEKTDAIASALFTFHIRAREIVRCIPTRSYPGENTRDHIAIILIHFRRDKSAIA</sequence>
<organism evidence="1 2">
    <name type="scientific">Enterobacter cloacae</name>
    <dbReference type="NCBI Taxonomy" id="550"/>
    <lineage>
        <taxon>Bacteria</taxon>
        <taxon>Pseudomonadati</taxon>
        <taxon>Pseudomonadota</taxon>
        <taxon>Gammaproteobacteria</taxon>
        <taxon>Enterobacterales</taxon>
        <taxon>Enterobacteriaceae</taxon>
        <taxon>Enterobacter</taxon>
        <taxon>Enterobacter cloacae complex</taxon>
    </lineage>
</organism>
<reference evidence="1 2" key="1">
    <citation type="submission" date="2018-06" db="EMBL/GenBank/DDBJ databases">
        <title>Carbapenemase-producing Enterobacteriaceae present in wastewater treatment plant effluent and nearby surface waters in the US.</title>
        <authorList>
            <person name="Mathys D.A."/>
            <person name="Mollenkopf D.F."/>
            <person name="Feicht S.M."/>
            <person name="Adams R.J."/>
            <person name="Albers A.L."/>
            <person name="Grooters S.V."/>
            <person name="Stuever D.M."/>
            <person name="Daniels J.B."/>
            <person name="Wittum T.E."/>
        </authorList>
    </citation>
    <scope>NUCLEOTIDE SEQUENCE [LARGE SCALE GENOMIC DNA]</scope>
    <source>
        <strain evidence="1 2">GEO_4_Eff_A</strain>
    </source>
</reference>
<gene>
    <name evidence="1" type="ORF">DM877_15655</name>
</gene>
<protein>
    <submittedName>
        <fullName evidence="1">Uncharacterized protein</fullName>
    </submittedName>
</protein>
<evidence type="ECO:0000313" key="1">
    <source>
        <dbReference type="EMBL" id="RXW28142.1"/>
    </source>
</evidence>
<accession>A0A4Q2E7G9</accession>
<proteinExistence type="predicted"/>
<name>A0A4Q2E7G9_ENTCL</name>
<dbReference type="AlphaFoldDB" id="A0A4Q2E7G9"/>
<evidence type="ECO:0000313" key="2">
    <source>
        <dbReference type="Proteomes" id="UP000290875"/>
    </source>
</evidence>
<dbReference type="EMBL" id="QJSL01000014">
    <property type="protein sequence ID" value="RXW28142.1"/>
    <property type="molecule type" value="Genomic_DNA"/>
</dbReference>
<comment type="caution">
    <text evidence="1">The sequence shown here is derived from an EMBL/GenBank/DDBJ whole genome shotgun (WGS) entry which is preliminary data.</text>
</comment>
<dbReference type="Proteomes" id="UP000290875">
    <property type="component" value="Unassembled WGS sequence"/>
</dbReference>